<feature type="non-terminal residue" evidence="1">
    <location>
        <position position="61"/>
    </location>
</feature>
<proteinExistence type="predicted"/>
<comment type="caution">
    <text evidence="1">The sequence shown here is derived from an EMBL/GenBank/DDBJ whole genome shotgun (WGS) entry which is preliminary data.</text>
</comment>
<organism evidence="1 2">
    <name type="scientific">Punica granatum</name>
    <name type="common">Pomegranate</name>
    <dbReference type="NCBI Taxonomy" id="22663"/>
    <lineage>
        <taxon>Eukaryota</taxon>
        <taxon>Viridiplantae</taxon>
        <taxon>Streptophyta</taxon>
        <taxon>Embryophyta</taxon>
        <taxon>Tracheophyta</taxon>
        <taxon>Spermatophyta</taxon>
        <taxon>Magnoliopsida</taxon>
        <taxon>eudicotyledons</taxon>
        <taxon>Gunneridae</taxon>
        <taxon>Pentapetalae</taxon>
        <taxon>rosids</taxon>
        <taxon>malvids</taxon>
        <taxon>Myrtales</taxon>
        <taxon>Lythraceae</taxon>
        <taxon>Punica</taxon>
    </lineage>
</organism>
<gene>
    <name evidence="1" type="ORF">CRG98_050014</name>
</gene>
<dbReference type="EMBL" id="PGOL01044190">
    <property type="protein sequence ID" value="PKH81253.1"/>
    <property type="molecule type" value="Genomic_DNA"/>
</dbReference>
<accession>A0A2I0GXZ7</accession>
<reference evidence="1 2" key="1">
    <citation type="submission" date="2017-11" db="EMBL/GenBank/DDBJ databases">
        <title>De-novo sequencing of pomegranate (Punica granatum L.) genome.</title>
        <authorList>
            <person name="Akparov Z."/>
            <person name="Amiraslanov A."/>
            <person name="Hajiyeva S."/>
            <person name="Abbasov M."/>
            <person name="Kaur K."/>
            <person name="Hamwieh A."/>
            <person name="Solovyev V."/>
            <person name="Salamov A."/>
            <person name="Braich B."/>
            <person name="Kosarev P."/>
            <person name="Mahmoud A."/>
            <person name="Hajiyev E."/>
            <person name="Babayeva S."/>
            <person name="Izzatullayeva V."/>
            <person name="Mammadov A."/>
            <person name="Mammadov A."/>
            <person name="Sharifova S."/>
            <person name="Ojaghi J."/>
            <person name="Eynullazada K."/>
            <person name="Bayramov B."/>
            <person name="Abdulazimova A."/>
            <person name="Shahmuradov I."/>
        </authorList>
    </citation>
    <scope>NUCLEOTIDE SEQUENCE [LARGE SCALE GENOMIC DNA]</scope>
    <source>
        <strain evidence="2">cv. AG2017</strain>
        <tissue evidence="1">Leaf</tissue>
    </source>
</reference>
<evidence type="ECO:0000313" key="1">
    <source>
        <dbReference type="EMBL" id="PKH81253.1"/>
    </source>
</evidence>
<protein>
    <submittedName>
        <fullName evidence="1">Uncharacterized protein</fullName>
    </submittedName>
</protein>
<keyword evidence="2" id="KW-1185">Reference proteome</keyword>
<dbReference type="AlphaFoldDB" id="A0A2I0GXZ7"/>
<dbReference type="Proteomes" id="UP000233551">
    <property type="component" value="Unassembled WGS sequence"/>
</dbReference>
<name>A0A2I0GXZ7_PUNGR</name>
<sequence>MQHACSSGIISGCEFTVHTDDANDVPRCFGAHHLRSSLLQRESFFCSGGKRERERETGKRE</sequence>
<evidence type="ECO:0000313" key="2">
    <source>
        <dbReference type="Proteomes" id="UP000233551"/>
    </source>
</evidence>